<proteinExistence type="inferred from homology"/>
<dbReference type="SUPFAM" id="SSF49367">
    <property type="entry name" value="Superoxide reductase-like"/>
    <property type="match status" value="1"/>
</dbReference>
<evidence type="ECO:0000313" key="8">
    <source>
        <dbReference type="Proteomes" id="UP000253792"/>
    </source>
</evidence>
<dbReference type="InterPro" id="IPR036073">
    <property type="entry name" value="Desulfoferrodoxin_Fe-bd_dom_sf"/>
</dbReference>
<evidence type="ECO:0000256" key="5">
    <source>
        <dbReference type="ARBA" id="ARBA00023004"/>
    </source>
</evidence>
<keyword evidence="8" id="KW-1185">Reference proteome</keyword>
<keyword evidence="5" id="KW-0408">Iron</keyword>
<comment type="caution">
    <text evidence="7">The sequence shown here is derived from an EMBL/GenBank/DDBJ whole genome shotgun (WGS) entry which is preliminary data.</text>
</comment>
<dbReference type="OrthoDB" id="9814936at2"/>
<dbReference type="STRING" id="1034345.GCA_000236865_01026"/>
<comment type="similarity">
    <text evidence="1">Belongs to the desulfoferrodoxin family.</text>
</comment>
<dbReference type="Proteomes" id="UP000253792">
    <property type="component" value="Unassembled WGS sequence"/>
</dbReference>
<evidence type="ECO:0000256" key="4">
    <source>
        <dbReference type="ARBA" id="ARBA00022982"/>
    </source>
</evidence>
<dbReference type="GO" id="GO:0005506">
    <property type="term" value="F:iron ion binding"/>
    <property type="evidence" value="ECO:0007669"/>
    <property type="project" value="InterPro"/>
</dbReference>
<keyword evidence="2" id="KW-0813">Transport</keyword>
<evidence type="ECO:0000259" key="6">
    <source>
        <dbReference type="Pfam" id="PF01880"/>
    </source>
</evidence>
<dbReference type="Gene3D" id="2.60.40.730">
    <property type="entry name" value="SOR catalytic domain"/>
    <property type="match status" value="1"/>
</dbReference>
<keyword evidence="3" id="KW-0479">Metal-binding</keyword>
<sequence>MDVKFFKCMHCGNVAIKPFDQGVPMSCCGEQMVELRANDTDGAKEKHVPQVVVDGSTVRVKVGEVAHPMTPEHLIAFIVLVTEKGYQIAPLTAQDAPEATFALAAGDAPVKAYEYCNLHGLWVKEL</sequence>
<dbReference type="GO" id="GO:0016491">
    <property type="term" value="F:oxidoreductase activity"/>
    <property type="evidence" value="ECO:0007669"/>
    <property type="project" value="InterPro"/>
</dbReference>
<dbReference type="InterPro" id="IPR002742">
    <property type="entry name" value="Desulfoferrodoxin_Fe-bd_dom"/>
</dbReference>
<keyword evidence="4" id="KW-0249">Electron transport</keyword>
<dbReference type="NCBIfam" id="TIGR00332">
    <property type="entry name" value="neela_ferrous"/>
    <property type="match status" value="1"/>
</dbReference>
<evidence type="ECO:0000313" key="7">
    <source>
        <dbReference type="EMBL" id="RDB56727.1"/>
    </source>
</evidence>
<dbReference type="PANTHER" id="PTHR36541:SF1">
    <property type="entry name" value="SUPEROXIDE REDUCTASE-RELATED"/>
    <property type="match status" value="1"/>
</dbReference>
<evidence type="ECO:0000256" key="1">
    <source>
        <dbReference type="ARBA" id="ARBA00005941"/>
    </source>
</evidence>
<evidence type="ECO:0000256" key="3">
    <source>
        <dbReference type="ARBA" id="ARBA00022723"/>
    </source>
</evidence>
<feature type="domain" description="Desulfoferrodoxin ferrous iron-binding" evidence="6">
    <location>
        <begin position="41"/>
        <end position="124"/>
    </location>
</feature>
<accession>A0A369LDK4</accession>
<name>A0A369LDK4_9ACTN</name>
<dbReference type="EMBL" id="PPTP01000002">
    <property type="protein sequence ID" value="RDB56727.1"/>
    <property type="molecule type" value="Genomic_DNA"/>
</dbReference>
<dbReference type="SUPFAM" id="SSF57802">
    <property type="entry name" value="Rubredoxin-like"/>
    <property type="match status" value="1"/>
</dbReference>
<reference evidence="7 8" key="1">
    <citation type="journal article" date="2018" name="Elife">
        <title>Discovery and characterization of a prevalent human gut bacterial enzyme sufficient for the inactivation of a family of plant toxins.</title>
        <authorList>
            <person name="Koppel N."/>
            <person name="Bisanz J.E."/>
            <person name="Pandelia M.E."/>
            <person name="Turnbaugh P.J."/>
            <person name="Balskus E.P."/>
        </authorList>
    </citation>
    <scope>NUCLEOTIDE SEQUENCE [LARGE SCALE GENOMIC DNA]</scope>
    <source>
        <strain evidence="8">anaerobia AP69FAA</strain>
    </source>
</reference>
<dbReference type="InterPro" id="IPR051233">
    <property type="entry name" value="Desulfoferrodoxin_SOR"/>
</dbReference>
<organism evidence="7 8">
    <name type="scientific">Senegalimassilia anaerobia</name>
    <dbReference type="NCBI Taxonomy" id="1473216"/>
    <lineage>
        <taxon>Bacteria</taxon>
        <taxon>Bacillati</taxon>
        <taxon>Actinomycetota</taxon>
        <taxon>Coriobacteriia</taxon>
        <taxon>Coriobacteriales</taxon>
        <taxon>Coriobacteriaceae</taxon>
        <taxon>Senegalimassilia</taxon>
    </lineage>
</organism>
<evidence type="ECO:0000256" key="2">
    <source>
        <dbReference type="ARBA" id="ARBA00022448"/>
    </source>
</evidence>
<dbReference type="PANTHER" id="PTHR36541">
    <property type="entry name" value="SUPEROXIDE REDUCTASE-RELATED"/>
    <property type="match status" value="1"/>
</dbReference>
<protein>
    <submittedName>
        <fullName evidence="7">Desulfoferrodoxin</fullName>
    </submittedName>
</protein>
<gene>
    <name evidence="7" type="ORF">C1880_02895</name>
</gene>
<dbReference type="AlphaFoldDB" id="A0A369LDK4"/>
<dbReference type="Pfam" id="PF01880">
    <property type="entry name" value="Desulfoferrodox"/>
    <property type="match status" value="1"/>
</dbReference>
<dbReference type="RefSeq" id="WP_114620223.1">
    <property type="nucleotide sequence ID" value="NZ_CAUDTN010000007.1"/>
</dbReference>